<evidence type="ECO:0000256" key="3">
    <source>
        <dbReference type="ARBA" id="ARBA00022833"/>
    </source>
</evidence>
<dbReference type="SUPFAM" id="SSF53067">
    <property type="entry name" value="Actin-like ATPase domain"/>
    <property type="match status" value="1"/>
</dbReference>
<dbReference type="Proteomes" id="UP000218366">
    <property type="component" value="Unassembled WGS sequence"/>
</dbReference>
<gene>
    <name evidence="7" type="ORF">COC42_13480</name>
</gene>
<evidence type="ECO:0000256" key="4">
    <source>
        <dbReference type="ARBA" id="ARBA00022842"/>
    </source>
</evidence>
<dbReference type="InterPro" id="IPR000600">
    <property type="entry name" value="ROK"/>
</dbReference>
<dbReference type="GO" id="GO:0046872">
    <property type="term" value="F:metal ion binding"/>
    <property type="evidence" value="ECO:0007669"/>
    <property type="project" value="UniProtKB-KW"/>
</dbReference>
<keyword evidence="8" id="KW-1185">Reference proteome</keyword>
<dbReference type="GO" id="GO:0008865">
    <property type="term" value="F:fructokinase activity"/>
    <property type="evidence" value="ECO:0007669"/>
    <property type="project" value="UniProtKB-EC"/>
</dbReference>
<organism evidence="7 8">
    <name type="scientific">Sphingomonas spermidinifaciens</name>
    <dbReference type="NCBI Taxonomy" id="1141889"/>
    <lineage>
        <taxon>Bacteria</taxon>
        <taxon>Pseudomonadati</taxon>
        <taxon>Pseudomonadota</taxon>
        <taxon>Alphaproteobacteria</taxon>
        <taxon>Sphingomonadales</taxon>
        <taxon>Sphingomonadaceae</taxon>
        <taxon>Sphingomonas</taxon>
    </lineage>
</organism>
<keyword evidence="2" id="KW-0479">Metal-binding</keyword>
<evidence type="ECO:0000256" key="5">
    <source>
        <dbReference type="ARBA" id="ARBA00038887"/>
    </source>
</evidence>
<dbReference type="PANTHER" id="PTHR42742">
    <property type="entry name" value="TRANSCRIPTIONAL REPRESSOR MPRA"/>
    <property type="match status" value="1"/>
</dbReference>
<keyword evidence="7" id="KW-0808">Transferase</keyword>
<evidence type="ECO:0000313" key="8">
    <source>
        <dbReference type="Proteomes" id="UP000218366"/>
    </source>
</evidence>
<keyword evidence="3" id="KW-0862">Zinc</keyword>
<proteinExistence type="predicted"/>
<reference evidence="7 8" key="1">
    <citation type="submission" date="2017-09" db="EMBL/GenBank/DDBJ databases">
        <title>Sphingomonas spermidinifaciens 9NM-10, whole genome shotgun sequence.</title>
        <authorList>
            <person name="Feng G."/>
            <person name="Zhu H."/>
        </authorList>
    </citation>
    <scope>NUCLEOTIDE SEQUENCE [LARGE SCALE GENOMIC DNA]</scope>
    <source>
        <strain evidence="7 8">9NM-10</strain>
    </source>
</reference>
<dbReference type="OrthoDB" id="9783435at2"/>
<comment type="catalytic activity">
    <reaction evidence="6">
        <text>D-fructose + ATP = D-fructose 6-phosphate + ADP + H(+)</text>
        <dbReference type="Rhea" id="RHEA:16125"/>
        <dbReference type="ChEBI" id="CHEBI:15378"/>
        <dbReference type="ChEBI" id="CHEBI:30616"/>
        <dbReference type="ChEBI" id="CHEBI:37721"/>
        <dbReference type="ChEBI" id="CHEBI:61527"/>
        <dbReference type="ChEBI" id="CHEBI:456216"/>
        <dbReference type="EC" id="2.7.1.4"/>
    </reaction>
</comment>
<accession>A0A2A4B4X9</accession>
<comment type="caution">
    <text evidence="7">The sequence shown here is derived from an EMBL/GenBank/DDBJ whole genome shotgun (WGS) entry which is preliminary data.</text>
</comment>
<sequence>MTVLPSRTLIIPPEGVSLLAGVELGGTKCICVLATPDGLIVDQATVPTTRPDATLGAIERVLDGWRSAGGFAALGVASFGPVRLAAGTADWGHITSTSKPGWQQTDVAARLSRRYGVPVAFDTDVNGAALAEAKWGAALGLSDFAYVTLGTGVGVGLIVHGRATRGIGHCELGHMRVPRLPGDDWPGSCPFHGDCVEGLASGTAIHARLGSTPLSDIGDDHPVWDGVVEAAAQLCQAIVLATGVARILIGGGVANGRPFLLPRIDARLRAIVAGYVELPPAPFVTAPALGDAAGPLGPIAMAAALATIAAKTA</sequence>
<evidence type="ECO:0000256" key="1">
    <source>
        <dbReference type="ARBA" id="ARBA00001946"/>
    </source>
</evidence>
<dbReference type="RefSeq" id="WP_096344206.1">
    <property type="nucleotide sequence ID" value="NZ_NWMW01000002.1"/>
</dbReference>
<evidence type="ECO:0000256" key="6">
    <source>
        <dbReference type="ARBA" id="ARBA00048451"/>
    </source>
</evidence>
<dbReference type="InterPro" id="IPR051804">
    <property type="entry name" value="Carb_Metab_Reg_Kinase/Isom"/>
</dbReference>
<dbReference type="Pfam" id="PF00480">
    <property type="entry name" value="ROK"/>
    <property type="match status" value="1"/>
</dbReference>
<evidence type="ECO:0000256" key="2">
    <source>
        <dbReference type="ARBA" id="ARBA00022723"/>
    </source>
</evidence>
<dbReference type="Gene3D" id="3.30.420.40">
    <property type="match status" value="2"/>
</dbReference>
<keyword evidence="4" id="KW-0460">Magnesium</keyword>
<protein>
    <recommendedName>
        <fullName evidence="5">fructokinase</fullName>
        <ecNumber evidence="5">2.7.1.4</ecNumber>
    </recommendedName>
</protein>
<keyword evidence="7" id="KW-0418">Kinase</keyword>
<dbReference type="PANTHER" id="PTHR42742:SF3">
    <property type="entry name" value="FRUCTOKINASE"/>
    <property type="match status" value="1"/>
</dbReference>
<dbReference type="CDD" id="cd24067">
    <property type="entry name" value="ASKHA_NBD_ROK_BsFRK-like"/>
    <property type="match status" value="1"/>
</dbReference>
<dbReference type="InterPro" id="IPR043129">
    <property type="entry name" value="ATPase_NBD"/>
</dbReference>
<dbReference type="AlphaFoldDB" id="A0A2A4B4X9"/>
<dbReference type="EMBL" id="NWMW01000002">
    <property type="protein sequence ID" value="PCD02829.1"/>
    <property type="molecule type" value="Genomic_DNA"/>
</dbReference>
<dbReference type="EC" id="2.7.1.4" evidence="5"/>
<evidence type="ECO:0000313" key="7">
    <source>
        <dbReference type="EMBL" id="PCD02829.1"/>
    </source>
</evidence>
<comment type="cofactor">
    <cofactor evidence="1">
        <name>Mg(2+)</name>
        <dbReference type="ChEBI" id="CHEBI:18420"/>
    </cofactor>
</comment>
<name>A0A2A4B4X9_9SPHN</name>